<feature type="domain" description="Sulfatase N-terminal" evidence="5">
    <location>
        <begin position="24"/>
        <end position="390"/>
    </location>
</feature>
<evidence type="ECO:0000256" key="2">
    <source>
        <dbReference type="ARBA" id="ARBA00022801"/>
    </source>
</evidence>
<dbReference type="KEGG" id="osu:NT6N_19250"/>
<dbReference type="InterPro" id="IPR050738">
    <property type="entry name" value="Sulfatase"/>
</dbReference>
<feature type="compositionally biased region" description="Polar residues" evidence="3">
    <location>
        <begin position="617"/>
        <end position="628"/>
    </location>
</feature>
<dbReference type="EMBL" id="AP026866">
    <property type="protein sequence ID" value="BDS06885.1"/>
    <property type="molecule type" value="Genomic_DNA"/>
</dbReference>
<feature type="signal peptide" evidence="4">
    <location>
        <begin position="1"/>
        <end position="20"/>
    </location>
</feature>
<sequence>MKKSLPFLLALTLSCGHADAAPRPNIILVMADDMGWGDPGYNSTTVTYADGTPHPDQGWISTPTMDTMAANGLRFDRFYAASAVCSPTRASCLLGRNPFRAGVPTANSGRMEFDETPLSEVLAGAGYTCGHFGKWHLGVLTTLTNDANRGGPGSENEYSAPWHHGYDVCYVTESKVPTYHPYRKANNSAALPTSFSDSNFYGSRYWRMPAAWNETSGEGDAVPVNEVNDAFDGDDSKLIVDQAIPFIQGAVAQGKPFFVVVWFHTPHKPTTDPDGTSAVDSPDTVKDSIEDLDTALGRLRDELTTLGVRGNTMLWVTSDNGPEDGQDSANETDTVRSIRSGRLLERKRSLHEGGLRVPGILEWPDVITSGITTNVPASTSDYYPTILDYLELSVPNQKPLDGISLRPFIEGTATERTKPIGFKFSGDHSWVNQQYKLINDGSGWELYDLINIPAGEEPEQSALATAANVGTKPQAVQNIYNTMLAEFNAWNATLSPDTPYVHSSQPTVVLSTPSGTVDAPFVVTATFNEAVTQLHANEFVVSNGTASGLSGSGTTWTVTITPGLSGAVTIDLPEGCAIDAYGNPNGQSNQLSVSYTDLRVHEVVTLVSTAGQTVDSNGTVDATSNGSNNDEKFTAGTINDGVANPYTTPLFVRGNGVDATHRVSAYTRFNLSALTGHPIISASLNFNGHSLNEGGAVDIQLSALAVNWAETGPPAPTYSPAIYGEVVSGGSIITNLEDSNHTKDYSVDVTTIVRNWTDGVWQNYGILFQLSSDTSNNGLGIKTSGEGALELTVEVLPFKVNTISADTDGDITLEWNSIAGASYRIEANDDLDPEWEQVAMVTGSPGEHTSYTHIEGMIGFDRRFYRVVFLSH</sequence>
<protein>
    <recommendedName>
        <fullName evidence="8">Arylsulfatase</fullName>
    </recommendedName>
</protein>
<dbReference type="PROSITE" id="PS51257">
    <property type="entry name" value="PROKAR_LIPOPROTEIN"/>
    <property type="match status" value="1"/>
</dbReference>
<dbReference type="NCBIfam" id="NF033679">
    <property type="entry name" value="DNRLRE_dom"/>
    <property type="match status" value="1"/>
</dbReference>
<evidence type="ECO:0000256" key="1">
    <source>
        <dbReference type="ARBA" id="ARBA00008779"/>
    </source>
</evidence>
<dbReference type="InterPro" id="IPR017850">
    <property type="entry name" value="Alkaline_phosphatase_core_sf"/>
</dbReference>
<evidence type="ECO:0000313" key="7">
    <source>
        <dbReference type="EMBL" id="BDS06885.1"/>
    </source>
</evidence>
<dbReference type="SUPFAM" id="SSF53649">
    <property type="entry name" value="Alkaline phosphatase-like"/>
    <property type="match status" value="1"/>
</dbReference>
<name>A0AAT9FLN6_9BACT</name>
<proteinExistence type="inferred from homology"/>
<feature type="domain" description="Bacterial Ig-like" evidence="6">
    <location>
        <begin position="506"/>
        <end position="593"/>
    </location>
</feature>
<dbReference type="Pfam" id="PF00884">
    <property type="entry name" value="Sulfatase"/>
    <property type="match status" value="1"/>
</dbReference>
<dbReference type="Gene3D" id="3.40.720.10">
    <property type="entry name" value="Alkaline Phosphatase, subunit A"/>
    <property type="match status" value="1"/>
</dbReference>
<accession>A0AAT9FLN6</accession>
<evidence type="ECO:0000259" key="5">
    <source>
        <dbReference type="Pfam" id="PF00884"/>
    </source>
</evidence>
<evidence type="ECO:0000256" key="3">
    <source>
        <dbReference type="SAM" id="MobiDB-lite"/>
    </source>
</evidence>
<dbReference type="PANTHER" id="PTHR42693">
    <property type="entry name" value="ARYLSULFATASE FAMILY MEMBER"/>
    <property type="match status" value="1"/>
</dbReference>
<evidence type="ECO:0000259" key="6">
    <source>
        <dbReference type="Pfam" id="PF19078"/>
    </source>
</evidence>
<feature type="chain" id="PRO_5043546337" description="Arylsulfatase" evidence="4">
    <location>
        <begin position="21"/>
        <end position="872"/>
    </location>
</feature>
<gene>
    <name evidence="7" type="ORF">NT6N_19250</name>
</gene>
<evidence type="ECO:0008006" key="8">
    <source>
        <dbReference type="Google" id="ProtNLM"/>
    </source>
</evidence>
<dbReference type="AlphaFoldDB" id="A0AAT9FLN6"/>
<feature type="region of interest" description="Disordered" evidence="3">
    <location>
        <begin position="617"/>
        <end position="636"/>
    </location>
</feature>
<dbReference type="Pfam" id="PF19078">
    <property type="entry name" value="Big_12"/>
    <property type="match status" value="1"/>
</dbReference>
<comment type="similarity">
    <text evidence="1">Belongs to the sulfatase family.</text>
</comment>
<evidence type="ECO:0000256" key="4">
    <source>
        <dbReference type="SAM" id="SignalP"/>
    </source>
</evidence>
<keyword evidence="2" id="KW-0378">Hydrolase</keyword>
<dbReference type="GO" id="GO:0004065">
    <property type="term" value="F:arylsulfatase activity"/>
    <property type="evidence" value="ECO:0007669"/>
    <property type="project" value="TreeGrafter"/>
</dbReference>
<dbReference type="InterPro" id="IPR044048">
    <property type="entry name" value="Big_12"/>
</dbReference>
<reference evidence="7" key="1">
    <citation type="submission" date="2024-07" db="EMBL/GenBank/DDBJ databases">
        <title>Complete genome sequence of Verrucomicrobiaceae bacterium NT6N.</title>
        <authorList>
            <person name="Huang C."/>
            <person name="Takami H."/>
            <person name="Hamasaki K."/>
        </authorList>
    </citation>
    <scope>NUCLEOTIDE SEQUENCE</scope>
    <source>
        <strain evidence="7">NT6N</strain>
    </source>
</reference>
<dbReference type="PANTHER" id="PTHR42693:SF53">
    <property type="entry name" value="ENDO-4-O-SULFATASE"/>
    <property type="match status" value="1"/>
</dbReference>
<keyword evidence="4" id="KW-0732">Signal</keyword>
<dbReference type="InterPro" id="IPR000917">
    <property type="entry name" value="Sulfatase_N"/>
</dbReference>
<organism evidence="7">
    <name type="scientific">Oceaniferula spumae</name>
    <dbReference type="NCBI Taxonomy" id="2979115"/>
    <lineage>
        <taxon>Bacteria</taxon>
        <taxon>Pseudomonadati</taxon>
        <taxon>Verrucomicrobiota</taxon>
        <taxon>Verrucomicrobiia</taxon>
        <taxon>Verrucomicrobiales</taxon>
        <taxon>Verrucomicrobiaceae</taxon>
        <taxon>Oceaniferula</taxon>
    </lineage>
</organism>